<dbReference type="Proteomes" id="UP000653797">
    <property type="component" value="Unassembled WGS sequence"/>
</dbReference>
<evidence type="ECO:0000313" key="5">
    <source>
        <dbReference type="Proteomes" id="UP000653797"/>
    </source>
</evidence>
<evidence type="ECO:0000256" key="2">
    <source>
        <dbReference type="SAM" id="Phobius"/>
    </source>
</evidence>
<evidence type="ECO:0000259" key="3">
    <source>
        <dbReference type="Pfam" id="PF01464"/>
    </source>
</evidence>
<proteinExistence type="inferred from homology"/>
<dbReference type="AlphaFoldDB" id="A0A927GHK3"/>
<dbReference type="CDD" id="cd16894">
    <property type="entry name" value="MltD-like"/>
    <property type="match status" value="1"/>
</dbReference>
<keyword evidence="2" id="KW-0812">Transmembrane</keyword>
<dbReference type="InterPro" id="IPR008258">
    <property type="entry name" value="Transglycosylase_SLT_dom_1"/>
</dbReference>
<comment type="caution">
    <text evidence="4">The sequence shown here is derived from an EMBL/GenBank/DDBJ whole genome shotgun (WGS) entry which is preliminary data.</text>
</comment>
<keyword evidence="5" id="KW-1185">Reference proteome</keyword>
<feature type="domain" description="Transglycosylase SLT" evidence="3">
    <location>
        <begin position="121"/>
        <end position="221"/>
    </location>
</feature>
<reference evidence="4" key="1">
    <citation type="submission" date="2020-09" db="EMBL/GenBank/DDBJ databases">
        <authorList>
            <person name="Kim M.K."/>
        </authorList>
    </citation>
    <scope>NUCLEOTIDE SEQUENCE</scope>
    <source>
        <strain evidence="4">BT704</strain>
    </source>
</reference>
<protein>
    <submittedName>
        <fullName evidence="4">Lytic transglycosylase domain-containing protein</fullName>
    </submittedName>
</protein>
<dbReference type="Pfam" id="PF01464">
    <property type="entry name" value="SLT"/>
    <property type="match status" value="1"/>
</dbReference>
<dbReference type="PANTHER" id="PTHR37423:SF2">
    <property type="entry name" value="MEMBRANE-BOUND LYTIC MUREIN TRANSGLYCOSYLASE C"/>
    <property type="match status" value="1"/>
</dbReference>
<dbReference type="Gene3D" id="1.10.530.10">
    <property type="match status" value="1"/>
</dbReference>
<gene>
    <name evidence="4" type="ORF">IC230_33405</name>
</gene>
<dbReference type="SUPFAM" id="SSF53955">
    <property type="entry name" value="Lysozyme-like"/>
    <property type="match status" value="1"/>
</dbReference>
<evidence type="ECO:0000313" key="4">
    <source>
        <dbReference type="EMBL" id="MBD2757808.1"/>
    </source>
</evidence>
<sequence>MGSTHGLLILIVVSRYVTLVVLGVSILTSPVLAQKRVFFAKASPKHSVMARPQPLQPQRLNPQRLHFCGEIVPMEQGDVSAKLAFALAGSSGYIRHVNGLKARSAPYFAVIEPILYKHNIPNDFKYLPLIESAWQANAVSSAGAIGYWQFMDETAQDMGLSIATGNDERTDLVKSTEAACKYLKFLHDKLGSWTLVAAAYNGGVGMVQRKISKVGHRDYYAMSMNPETGYYLYRILAMKELFTNPSYGVGSVGTLLASSGNAYELERQQARRMGWLQDDEPEPVGVPIESLYESAVPIRNESHVMDSVLTELLKNKPSTTPVFEGDATARLIQAGLLKVGQSWSFALTEDVQIGEDMLKTGDMIYAIVDDIDMSGNLFLRATKAISATTKATIPLTLIAMNPATGLAGVPRPKVVKSGWVVQWKL</sequence>
<dbReference type="PANTHER" id="PTHR37423">
    <property type="entry name" value="SOLUBLE LYTIC MUREIN TRANSGLYCOSYLASE-RELATED"/>
    <property type="match status" value="1"/>
</dbReference>
<name>A0A927GHK3_9BACT</name>
<dbReference type="InterPro" id="IPR023346">
    <property type="entry name" value="Lysozyme-like_dom_sf"/>
</dbReference>
<evidence type="ECO:0000256" key="1">
    <source>
        <dbReference type="ARBA" id="ARBA00007734"/>
    </source>
</evidence>
<organism evidence="4 5">
    <name type="scientific">Spirosoma validum</name>
    <dbReference type="NCBI Taxonomy" id="2771355"/>
    <lineage>
        <taxon>Bacteria</taxon>
        <taxon>Pseudomonadati</taxon>
        <taxon>Bacteroidota</taxon>
        <taxon>Cytophagia</taxon>
        <taxon>Cytophagales</taxon>
        <taxon>Cytophagaceae</taxon>
        <taxon>Spirosoma</taxon>
    </lineage>
</organism>
<keyword evidence="2" id="KW-0472">Membrane</keyword>
<comment type="similarity">
    <text evidence="1">Belongs to the transglycosylase Slt family.</text>
</comment>
<keyword evidence="2" id="KW-1133">Transmembrane helix</keyword>
<accession>A0A927GHK3</accession>
<dbReference type="EMBL" id="JACXAA010000033">
    <property type="protein sequence ID" value="MBD2757808.1"/>
    <property type="molecule type" value="Genomic_DNA"/>
</dbReference>
<feature type="transmembrane region" description="Helical" evidence="2">
    <location>
        <begin position="6"/>
        <end position="33"/>
    </location>
</feature>